<feature type="compositionally biased region" description="Acidic residues" evidence="1">
    <location>
        <begin position="832"/>
        <end position="844"/>
    </location>
</feature>
<organism evidence="2 3">
    <name type="scientific">Coilia grayii</name>
    <name type="common">Gray's grenadier anchovy</name>
    <dbReference type="NCBI Taxonomy" id="363190"/>
    <lineage>
        <taxon>Eukaryota</taxon>
        <taxon>Metazoa</taxon>
        <taxon>Chordata</taxon>
        <taxon>Craniata</taxon>
        <taxon>Vertebrata</taxon>
        <taxon>Euteleostomi</taxon>
        <taxon>Actinopterygii</taxon>
        <taxon>Neopterygii</taxon>
        <taxon>Teleostei</taxon>
        <taxon>Clupei</taxon>
        <taxon>Clupeiformes</taxon>
        <taxon>Clupeoidei</taxon>
        <taxon>Engraulidae</taxon>
        <taxon>Coilinae</taxon>
        <taxon>Coilia</taxon>
    </lineage>
</organism>
<feature type="compositionally biased region" description="Basic and acidic residues" evidence="1">
    <location>
        <begin position="740"/>
        <end position="753"/>
    </location>
</feature>
<dbReference type="Proteomes" id="UP001591681">
    <property type="component" value="Unassembled WGS sequence"/>
</dbReference>
<comment type="caution">
    <text evidence="2">The sequence shown here is derived from an EMBL/GenBank/DDBJ whole genome shotgun (WGS) entry which is preliminary data.</text>
</comment>
<evidence type="ECO:0000256" key="1">
    <source>
        <dbReference type="SAM" id="MobiDB-lite"/>
    </source>
</evidence>
<proteinExistence type="predicted"/>
<evidence type="ECO:0000313" key="2">
    <source>
        <dbReference type="EMBL" id="KAL2095306.1"/>
    </source>
</evidence>
<feature type="region of interest" description="Disordered" evidence="1">
    <location>
        <begin position="1282"/>
        <end position="1328"/>
    </location>
</feature>
<dbReference type="InterPro" id="IPR015943">
    <property type="entry name" value="WD40/YVTN_repeat-like_dom_sf"/>
</dbReference>
<feature type="region of interest" description="Disordered" evidence="1">
    <location>
        <begin position="768"/>
        <end position="790"/>
    </location>
</feature>
<dbReference type="PANTHER" id="PTHR45532">
    <property type="entry name" value="WD REPEAT-CONTAINING PROTEIN 97"/>
    <property type="match status" value="1"/>
</dbReference>
<dbReference type="EMBL" id="JBHFQA010000008">
    <property type="protein sequence ID" value="KAL2095306.1"/>
    <property type="molecule type" value="Genomic_DNA"/>
</dbReference>
<feature type="region of interest" description="Disordered" evidence="1">
    <location>
        <begin position="831"/>
        <end position="850"/>
    </location>
</feature>
<protein>
    <submittedName>
        <fullName evidence="2">Uncharacterized protein</fullName>
    </submittedName>
</protein>
<feature type="compositionally biased region" description="Basic residues" evidence="1">
    <location>
        <begin position="1124"/>
        <end position="1135"/>
    </location>
</feature>
<dbReference type="SUPFAM" id="SSF50978">
    <property type="entry name" value="WD40 repeat-like"/>
    <property type="match status" value="2"/>
</dbReference>
<name>A0ABD1K856_9TELE</name>
<sequence>MAINSRVIPEWRHFASLLAETIQESEHQSDGFNRNDKEETLFLKVHPNIQFHYSCASQQHLHCITSYTGCSGNVVLGFKWGQTEFKHEIDMWVDDGQGSLQHYSTFPVYGRYKIQHMLFIPSRGVLVAYCNDMCLRILTDKTQEMVVLYQAECPASVVSMHYCLETNEILTGSMGLIAFWSLFLSPQSPLILRRVLDWTSCSLQRDTVISAFVSQRQTNSIYALCNRSIKSFDASGEKELFEFRGQSYSTLRCVVTEWRQRYLYTGDAEGYMQVWSYDTRRLFLQFRAHANAVTSVVLLPESGTLLSASTGCWIKQWTRTGDLLLKLHTDMPGVRSMWKLGKNVILCQSSNSLHVWRLNSVYRSFNDTACSVRVLRRLDCCEGKALILAVTQDGIIRFFSPVTGDLLFLSWPFLHIDKALSFAYHPSQEELYICDGSVEVLVLNTTLSPCPVKHVINTVKDGNDGVLCLATVLVWSSQAGVGNDGPLCLVFSGHCNGKLQLLAPLNILCEPKQAHSGEICQMSSSNARKTPLICCYGTDNQFTLWSVRFGESQVDLSLQCQISCQFTPVHCRVLQGFICAVSPQQNLILYSIYEGKPTVIERKRSERISCLDYCPQLDIMAVSAQSGKLEIWNPDGNLVAEVQLGVPVTQVCFGNTRGDILASFSDSISIMPVTHFLPSSYLRTLLQQAPTDDVTESAIPFLPKSPSHYDISLVAKICLKYVEMESVATERTTDPITNESKTEEDTSHTEVLEEPIRKPIVRPFTLRTWRQSAHTRTPPKTPEQEPGDMNEVSREALTQVKPFEDNFLSFFSLIAPDGYIPNSVVRVIHTAEEEEEEEEKEEEKDPGSGLPAALFRDYEEEEEIFNKHSKAIDEILTRTKMIRMQNAEQKTMKETTVHIEEQVKEEARETDEIPEEVEQEGIQTVLTLLDGLNTSYEYYYIEVSDKLHGLLKKIQTHDLLDQIKQKYVSHLEDPSLSWRQFEGLNNLRRMSLLHKRDVCLVAKMLTHPLTELSAFARTILKTDFNIWNKKTLRKKLHGFMSPGSMEALLEKLTEDLLLIEDDNYVVKIATEQTKSIVPRKFRKSYKLYDRTTVDFMGEEEKQNKDKKHTEMPTGEPRQVSSHTPKPKRKSPKRAYAKWDTIADVGRSRRSSVNPLLYAFRKSRTYGTNTLSPKYESRLLPIDSGFGSLVSEEVSPKQVTTGDRAGFLPIGKPTKLVSKARDISQDTSQFLYHSSQHSQCLSQHHLGTIRHHNAISQPRDTVWHYGITSQHPHDANHHYDITSQHAHDDISKYPPGRAEHPQDSSHHPRHISKYSQRAAQHDGQPHHASQALDVVWWPSEQGEVREQGDTHWRESLHKLISLYGFRSRKAAKAAASLCAQPLQLRTCMRTTLPPLHHRPPPWQGALGERVTERVELTEGGRSPTAAPLKFQHEIPLPWRLSHFPLKPQGQARYGKLEMDWVTAETDKLTLPKIDHKRSLVQA</sequence>
<feature type="compositionally biased region" description="Basic and acidic residues" evidence="1">
    <location>
        <begin position="1282"/>
        <end position="1305"/>
    </location>
</feature>
<dbReference type="InterPro" id="IPR036322">
    <property type="entry name" value="WD40_repeat_dom_sf"/>
</dbReference>
<dbReference type="InterPro" id="IPR001680">
    <property type="entry name" value="WD40_rpt"/>
</dbReference>
<reference evidence="2 3" key="1">
    <citation type="submission" date="2024-09" db="EMBL/GenBank/DDBJ databases">
        <title>A chromosome-level genome assembly of Gray's grenadier anchovy, Coilia grayii.</title>
        <authorList>
            <person name="Fu Z."/>
        </authorList>
    </citation>
    <scope>NUCLEOTIDE SEQUENCE [LARGE SCALE GENOMIC DNA]</scope>
    <source>
        <strain evidence="2">G4</strain>
        <tissue evidence="2">Muscle</tissue>
    </source>
</reference>
<keyword evidence="3" id="KW-1185">Reference proteome</keyword>
<evidence type="ECO:0000313" key="3">
    <source>
        <dbReference type="Proteomes" id="UP001591681"/>
    </source>
</evidence>
<dbReference type="Gene3D" id="2.130.10.10">
    <property type="entry name" value="YVTN repeat-like/Quinoprotein amine dehydrogenase"/>
    <property type="match status" value="2"/>
</dbReference>
<accession>A0ABD1K856</accession>
<dbReference type="PANTHER" id="PTHR45532:SF4">
    <property type="entry name" value="WD REPEAT-CONTAINING PROTEIN 55 HOMOLOG"/>
    <property type="match status" value="1"/>
</dbReference>
<dbReference type="SMART" id="SM00320">
    <property type="entry name" value="WD40"/>
    <property type="match status" value="4"/>
</dbReference>
<feature type="region of interest" description="Disordered" evidence="1">
    <location>
        <begin position="731"/>
        <end position="753"/>
    </location>
</feature>
<feature type="region of interest" description="Disordered" evidence="1">
    <location>
        <begin position="1096"/>
        <end position="1135"/>
    </location>
</feature>
<gene>
    <name evidence="2" type="ORF">ACEWY4_010025</name>
</gene>
<feature type="compositionally biased region" description="Basic and acidic residues" evidence="1">
    <location>
        <begin position="1096"/>
        <end position="1110"/>
    </location>
</feature>